<dbReference type="Gene3D" id="3.90.1010.10">
    <property type="match status" value="1"/>
</dbReference>
<dbReference type="RefSeq" id="WP_344090077.1">
    <property type="nucleotide sequence ID" value="NZ_BAAAOG010000001.1"/>
</dbReference>
<sequence length="148" mass="15947">MSELENLYREVLLDHSRRPEGRGDTSGFAVTHHELNPSCGDEITLGMSLRPDGAIETIAWQGQGCSISTASASVLTTLLEGEDPATARDMIDEFRAMLRNPGAEPPERLGDAAAFQGVARYVMRVKCAMLAWVAAEACLLQLTPAVDS</sequence>
<dbReference type="NCBIfam" id="TIGR01994">
    <property type="entry name" value="SUF_scaf_2"/>
    <property type="match status" value="1"/>
</dbReference>
<protein>
    <submittedName>
        <fullName evidence="2">SUF system NifU family Fe-S cluster assembly protein</fullName>
    </submittedName>
</protein>
<dbReference type="CDD" id="cd06664">
    <property type="entry name" value="IscU_like"/>
    <property type="match status" value="1"/>
</dbReference>
<name>A0ABN2Q601_9MICO</name>
<accession>A0ABN2Q601</accession>
<dbReference type="Pfam" id="PF01592">
    <property type="entry name" value="NifU_N"/>
    <property type="match status" value="1"/>
</dbReference>
<evidence type="ECO:0000313" key="3">
    <source>
        <dbReference type="Proteomes" id="UP001499933"/>
    </source>
</evidence>
<dbReference type="SUPFAM" id="SSF82649">
    <property type="entry name" value="SufE/NifU"/>
    <property type="match status" value="1"/>
</dbReference>
<comment type="caution">
    <text evidence="2">The sequence shown here is derived from an EMBL/GenBank/DDBJ whole genome shotgun (WGS) entry which is preliminary data.</text>
</comment>
<evidence type="ECO:0000313" key="2">
    <source>
        <dbReference type="EMBL" id="GAA1943109.1"/>
    </source>
</evidence>
<dbReference type="Proteomes" id="UP001499933">
    <property type="component" value="Unassembled WGS sequence"/>
</dbReference>
<proteinExistence type="predicted"/>
<evidence type="ECO:0000259" key="1">
    <source>
        <dbReference type="Pfam" id="PF01592"/>
    </source>
</evidence>
<gene>
    <name evidence="2" type="ORF">GCM10009776_01070</name>
</gene>
<dbReference type="EMBL" id="BAAAOG010000001">
    <property type="protein sequence ID" value="GAA1943109.1"/>
    <property type="molecule type" value="Genomic_DNA"/>
</dbReference>
<organism evidence="2 3">
    <name type="scientific">Microbacterium deminutum</name>
    <dbReference type="NCBI Taxonomy" id="344164"/>
    <lineage>
        <taxon>Bacteria</taxon>
        <taxon>Bacillati</taxon>
        <taxon>Actinomycetota</taxon>
        <taxon>Actinomycetes</taxon>
        <taxon>Micrococcales</taxon>
        <taxon>Microbacteriaceae</taxon>
        <taxon>Microbacterium</taxon>
    </lineage>
</organism>
<dbReference type="InterPro" id="IPR002871">
    <property type="entry name" value="NIF_FeS_clus_asmbl_NifU_N"/>
</dbReference>
<reference evidence="2 3" key="1">
    <citation type="journal article" date="2019" name="Int. J. Syst. Evol. Microbiol.">
        <title>The Global Catalogue of Microorganisms (GCM) 10K type strain sequencing project: providing services to taxonomists for standard genome sequencing and annotation.</title>
        <authorList>
            <consortium name="The Broad Institute Genomics Platform"/>
            <consortium name="The Broad Institute Genome Sequencing Center for Infectious Disease"/>
            <person name="Wu L."/>
            <person name="Ma J."/>
        </authorList>
    </citation>
    <scope>NUCLEOTIDE SEQUENCE [LARGE SCALE GENOMIC DNA]</scope>
    <source>
        <strain evidence="2 3">JCM 14901</strain>
    </source>
</reference>
<keyword evidence="3" id="KW-1185">Reference proteome</keyword>
<feature type="domain" description="NIF system FeS cluster assembly NifU N-terminal" evidence="1">
    <location>
        <begin position="8"/>
        <end position="127"/>
    </location>
</feature>